<name>L2GIL6_VITCO</name>
<dbReference type="InParanoid" id="L2GIL6"/>
<feature type="domain" description="MHD" evidence="1">
    <location>
        <begin position="7"/>
        <end position="117"/>
    </location>
</feature>
<dbReference type="RefSeq" id="XP_007605679.1">
    <property type="nucleotide sequence ID" value="XM_007605617.1"/>
</dbReference>
<dbReference type="InterPro" id="IPR028565">
    <property type="entry name" value="MHD"/>
</dbReference>
<dbReference type="EMBL" id="JH370327">
    <property type="protein sequence ID" value="ELA40728.1"/>
    <property type="molecule type" value="Genomic_DNA"/>
</dbReference>
<dbReference type="Gene3D" id="2.60.40.1170">
    <property type="entry name" value="Mu homology domain, subdomain B"/>
    <property type="match status" value="2"/>
</dbReference>
<dbReference type="Proteomes" id="UP000011082">
    <property type="component" value="Unassembled WGS sequence"/>
</dbReference>
<gene>
    <name evidence="2" type="ORF">VICG_02234</name>
</gene>
<dbReference type="HOGENOM" id="CLU_2032269_0_0_1"/>
<protein>
    <recommendedName>
        <fullName evidence="1">MHD domain-containing protein</fullName>
    </recommendedName>
</protein>
<evidence type="ECO:0000313" key="2">
    <source>
        <dbReference type="EMBL" id="ELA40728.1"/>
    </source>
</evidence>
<dbReference type="Pfam" id="PF00928">
    <property type="entry name" value="Adap_comp_sub"/>
    <property type="match status" value="1"/>
</dbReference>
<dbReference type="InterPro" id="IPR036168">
    <property type="entry name" value="AP2_Mu_C_sf"/>
</dbReference>
<evidence type="ECO:0000259" key="1">
    <source>
        <dbReference type="Pfam" id="PF00928"/>
    </source>
</evidence>
<dbReference type="AlphaFoldDB" id="L2GIL6"/>
<sequence>VSEYRGKFKFVEFRIPVGRRAYRAEAKASAGECDFDMKTGTVHWRFRDCLFGRESIRIAVCSLDEEMASEQKRSSISVDFRLEDADDSPVRLVSCANILRPSQKFWMRCTTQSQDYRFAGVN</sequence>
<dbReference type="GeneID" id="19882943"/>
<proteinExistence type="predicted"/>
<dbReference type="SUPFAM" id="SSF49447">
    <property type="entry name" value="Second domain of Mu2 adaptin subunit (ap50) of ap2 adaptor"/>
    <property type="match status" value="1"/>
</dbReference>
<feature type="non-terminal residue" evidence="2">
    <location>
        <position position="1"/>
    </location>
</feature>
<accession>L2GIL6</accession>
<organism evidence="2 3">
    <name type="scientific">Vittaforma corneae (strain ATCC 50505)</name>
    <name type="common">Microsporidian parasite</name>
    <name type="synonym">Nosema corneum</name>
    <dbReference type="NCBI Taxonomy" id="993615"/>
    <lineage>
        <taxon>Eukaryota</taxon>
        <taxon>Fungi</taxon>
        <taxon>Fungi incertae sedis</taxon>
        <taxon>Microsporidia</taxon>
        <taxon>Nosematidae</taxon>
        <taxon>Vittaforma</taxon>
    </lineage>
</organism>
<reference evidence="3" key="1">
    <citation type="submission" date="2011-05" db="EMBL/GenBank/DDBJ databases">
        <title>The genome sequence of Vittaforma corneae strain ATCC 50505.</title>
        <authorList>
            <consortium name="The Broad Institute Genome Sequencing Platform"/>
            <person name="Cuomo C."/>
            <person name="Didier E."/>
            <person name="Bowers L."/>
            <person name="Young S.K."/>
            <person name="Zeng Q."/>
            <person name="Gargeya S."/>
            <person name="Fitzgerald M."/>
            <person name="Haas B."/>
            <person name="Abouelleil A."/>
            <person name="Alvarado L."/>
            <person name="Arachchi H.M."/>
            <person name="Berlin A."/>
            <person name="Chapman S.B."/>
            <person name="Gearin G."/>
            <person name="Goldberg J."/>
            <person name="Griggs A."/>
            <person name="Gujja S."/>
            <person name="Hansen M."/>
            <person name="Heiman D."/>
            <person name="Howarth C."/>
            <person name="Larimer J."/>
            <person name="Lui A."/>
            <person name="MacDonald P.J.P."/>
            <person name="McCowen C."/>
            <person name="Montmayeur A."/>
            <person name="Murphy C."/>
            <person name="Neiman D."/>
            <person name="Pearson M."/>
            <person name="Priest M."/>
            <person name="Roberts A."/>
            <person name="Saif S."/>
            <person name="Shea T."/>
            <person name="Sisk P."/>
            <person name="Stolte C."/>
            <person name="Sykes S."/>
            <person name="Wortman J."/>
            <person name="Nusbaum C."/>
            <person name="Birren B."/>
        </authorList>
    </citation>
    <scope>NUCLEOTIDE SEQUENCE [LARGE SCALE GENOMIC DNA]</scope>
    <source>
        <strain evidence="3">ATCC 50505</strain>
    </source>
</reference>
<evidence type="ECO:0000313" key="3">
    <source>
        <dbReference type="Proteomes" id="UP000011082"/>
    </source>
</evidence>
<dbReference type="VEuPathDB" id="MicrosporidiaDB:VICG_02234"/>
<keyword evidence="3" id="KW-1185">Reference proteome</keyword>